<keyword evidence="2 6" id="KW-0812">Transmembrane</keyword>
<evidence type="ECO:0000256" key="4">
    <source>
        <dbReference type="ARBA" id="ARBA00022989"/>
    </source>
</evidence>
<dbReference type="GO" id="GO:0016020">
    <property type="term" value="C:membrane"/>
    <property type="evidence" value="ECO:0007669"/>
    <property type="project" value="UniProtKB-SubCell"/>
</dbReference>
<sequence>MDTTLAGLSQSEVQERQAQGETNAASFRAGRSVWDIVRANLFNLFSNTLYTIGFALIALGQYYDALTSVGLALVNALIGTVQELRAKRQLDRISLLTRSAVTVVRAGVEQQIDPAEIVRGDLLCVTAGDQILVDGPMVGAGQLELDESLLTGEPDLVRKHAGDRLRSGSFCVTGTAYYRAELVGNASYANQLTSTVRTFQLSRTPLQRQVALVVRLVTFVVAMMSGVILLQALVEDFPFVRIVQISAVLSGQIPYGLFFLIALTYAVGAARIAREGGLVQHVNAVESLSHVDVLCMDKTGTLTANRLQLHALHPLGPLDEAAVGVALGSFARSAGTGNATSSALEAALPGSAYTPVATIPFASARKWSAMALDAPEQPGVYALGAAERLTPYLDAATDAHATFTQQAAAWADAGLRVLLFAYNPAARTLPDAANGNPTLPPLTPLALVALADELRPQVREVIAASRELGIDLKVISGDNPHTVAALARQAGFPEDLHLISGPELKELSPADFAQTVVATSIFGRVAPEQKEQIVAALCSQGRYVAMLGDGVNDALALKRAQVGIAMESGSSVTRNVADMVLLRDSFAALLPAIAEGRRIIAGLSMALYLFLTRAVTSMLIIIAVSMIGLGFPYEPAQVALTLFTVGLPTLLLARWARPEPPEPGLLRRLFYFVIPAASVTTAFGVAVYTFFYTLILTTANNFTLPPRAADRWEAYTGLDYRIDAGFSEAAATIVAQTALSSFVSLAAFGLILFIVPPHPFFAGWTTPGPHPDRRPAMLALALALIYLFVVRVPTLASYFGLVTPGGPEPLMLLLTLPLWFFTLRTIWRAKLFERLLDAG</sequence>
<keyword evidence="8" id="KW-0378">Hydrolase</keyword>
<comment type="subcellular location">
    <subcellularLocation>
        <location evidence="1">Membrane</location>
        <topology evidence="1">Multi-pass membrane protein</topology>
    </subcellularLocation>
</comment>
<evidence type="ECO:0000256" key="2">
    <source>
        <dbReference type="ARBA" id="ARBA00022692"/>
    </source>
</evidence>
<evidence type="ECO:0000256" key="6">
    <source>
        <dbReference type="SAM" id="Phobius"/>
    </source>
</evidence>
<dbReference type="SFLD" id="SFLDG00002">
    <property type="entry name" value="C1.7:_P-type_atpase_like"/>
    <property type="match status" value="1"/>
</dbReference>
<proteinExistence type="predicted"/>
<dbReference type="Gene3D" id="3.40.1110.10">
    <property type="entry name" value="Calcium-transporting ATPase, cytoplasmic domain N"/>
    <property type="match status" value="1"/>
</dbReference>
<dbReference type="InterPro" id="IPR023298">
    <property type="entry name" value="ATPase_P-typ_TM_dom_sf"/>
</dbReference>
<dbReference type="EMBL" id="RSAS01000910">
    <property type="protein sequence ID" value="RRR65831.1"/>
    <property type="molecule type" value="Genomic_DNA"/>
</dbReference>
<dbReference type="InterPro" id="IPR023214">
    <property type="entry name" value="HAD_sf"/>
</dbReference>
<comment type="caution">
    <text evidence="8">The sequence shown here is derived from an EMBL/GenBank/DDBJ whole genome shotgun (WGS) entry which is preliminary data.</text>
</comment>
<dbReference type="SUPFAM" id="SSF81665">
    <property type="entry name" value="Calcium ATPase, transmembrane domain M"/>
    <property type="match status" value="1"/>
</dbReference>
<dbReference type="InterPro" id="IPR059000">
    <property type="entry name" value="ATPase_P-type_domA"/>
</dbReference>
<evidence type="ECO:0000259" key="7">
    <source>
        <dbReference type="Pfam" id="PF00122"/>
    </source>
</evidence>
<dbReference type="SUPFAM" id="SSF81653">
    <property type="entry name" value="Calcium ATPase, transduction domain A"/>
    <property type="match status" value="1"/>
</dbReference>
<dbReference type="SFLD" id="SFLDF00027">
    <property type="entry name" value="p-type_atpase"/>
    <property type="match status" value="1"/>
</dbReference>
<dbReference type="SUPFAM" id="SSF56784">
    <property type="entry name" value="HAD-like"/>
    <property type="match status" value="1"/>
</dbReference>
<dbReference type="Gene3D" id="1.20.1110.10">
    <property type="entry name" value="Calcium-transporting ATPase, transmembrane domain"/>
    <property type="match status" value="1"/>
</dbReference>
<dbReference type="Gene3D" id="2.70.150.10">
    <property type="entry name" value="Calcium-transporting ATPase, cytoplasmic transduction domain A"/>
    <property type="match status" value="1"/>
</dbReference>
<dbReference type="PROSITE" id="PS00154">
    <property type="entry name" value="ATPASE_E1_E2"/>
    <property type="match status" value="1"/>
</dbReference>
<dbReference type="InterPro" id="IPR023299">
    <property type="entry name" value="ATPase_P-typ_cyto_dom_N"/>
</dbReference>
<feature type="transmembrane region" description="Helical" evidence="6">
    <location>
        <begin position="637"/>
        <end position="657"/>
    </location>
</feature>
<dbReference type="PRINTS" id="PR00120">
    <property type="entry name" value="HATPASE"/>
</dbReference>
<dbReference type="InterPro" id="IPR036412">
    <property type="entry name" value="HAD-like_sf"/>
</dbReference>
<dbReference type="InterPro" id="IPR001757">
    <property type="entry name" value="P_typ_ATPase"/>
</dbReference>
<feature type="transmembrane region" description="Helical" evidence="6">
    <location>
        <begin position="212"/>
        <end position="233"/>
    </location>
</feature>
<dbReference type="GO" id="GO:0005524">
    <property type="term" value="F:ATP binding"/>
    <property type="evidence" value="ECO:0007669"/>
    <property type="project" value="InterPro"/>
</dbReference>
<dbReference type="Pfam" id="PF00122">
    <property type="entry name" value="E1-E2_ATPase"/>
    <property type="match status" value="1"/>
</dbReference>
<dbReference type="Pfam" id="PF00702">
    <property type="entry name" value="Hydrolase"/>
    <property type="match status" value="1"/>
</dbReference>
<dbReference type="AlphaFoldDB" id="A0A426TR21"/>
<feature type="transmembrane region" description="Helical" evidence="6">
    <location>
        <begin position="733"/>
        <end position="755"/>
    </location>
</feature>
<evidence type="ECO:0000256" key="5">
    <source>
        <dbReference type="ARBA" id="ARBA00023136"/>
    </source>
</evidence>
<feature type="transmembrane region" description="Helical" evidence="6">
    <location>
        <begin position="669"/>
        <end position="695"/>
    </location>
</feature>
<dbReference type="NCBIfam" id="TIGR01494">
    <property type="entry name" value="ATPase_P-type"/>
    <property type="match status" value="2"/>
</dbReference>
<dbReference type="SFLD" id="SFLDS00003">
    <property type="entry name" value="Haloacid_Dehalogenase"/>
    <property type="match status" value="1"/>
</dbReference>
<gene>
    <name evidence="8" type="ORF">EI684_21965</name>
</gene>
<name>A0A426TR21_9CHLR</name>
<keyword evidence="4 6" id="KW-1133">Transmembrane helix</keyword>
<accession>A0A426TR21</accession>
<feature type="transmembrane region" description="Helical" evidence="6">
    <location>
        <begin position="776"/>
        <end position="798"/>
    </location>
</feature>
<dbReference type="Gene3D" id="3.40.50.1000">
    <property type="entry name" value="HAD superfamily/HAD-like"/>
    <property type="match status" value="1"/>
</dbReference>
<organism evidence="8 9">
    <name type="scientific">Candidatus Viridilinea halotolerans</name>
    <dbReference type="NCBI Taxonomy" id="2491704"/>
    <lineage>
        <taxon>Bacteria</taxon>
        <taxon>Bacillati</taxon>
        <taxon>Chloroflexota</taxon>
        <taxon>Chloroflexia</taxon>
        <taxon>Chloroflexales</taxon>
        <taxon>Chloroflexineae</taxon>
        <taxon>Oscillochloridaceae</taxon>
        <taxon>Candidatus Viridilinea</taxon>
    </lineage>
</organism>
<feature type="transmembrane region" description="Helical" evidence="6">
    <location>
        <begin position="65"/>
        <end position="84"/>
    </location>
</feature>
<dbReference type="PRINTS" id="PR00119">
    <property type="entry name" value="CATATPASE"/>
</dbReference>
<dbReference type="PANTHER" id="PTHR42861">
    <property type="entry name" value="CALCIUM-TRANSPORTING ATPASE"/>
    <property type="match status" value="1"/>
</dbReference>
<feature type="transmembrane region" description="Helical" evidence="6">
    <location>
        <begin position="41"/>
        <end position="59"/>
    </location>
</feature>
<evidence type="ECO:0000313" key="8">
    <source>
        <dbReference type="EMBL" id="RRR65831.1"/>
    </source>
</evidence>
<dbReference type="InterPro" id="IPR008250">
    <property type="entry name" value="ATPase_P-typ_transduc_dom_A_sf"/>
</dbReference>
<reference evidence="8 9" key="1">
    <citation type="submission" date="2018-12" db="EMBL/GenBank/DDBJ databases">
        <title>Genome Sequence of Candidatus Viridilinea halotolerans isolated from saline sulfide-rich spring.</title>
        <authorList>
            <person name="Grouzdev D.S."/>
            <person name="Burganskaya E.I."/>
            <person name="Krutkina M.S."/>
            <person name="Sukhacheva M.V."/>
            <person name="Gorlenko V.M."/>
        </authorList>
    </citation>
    <scope>NUCLEOTIDE SEQUENCE [LARGE SCALE GENOMIC DNA]</scope>
    <source>
        <strain evidence="8">Chok-6</strain>
    </source>
</reference>
<evidence type="ECO:0000313" key="9">
    <source>
        <dbReference type="Proteomes" id="UP000280307"/>
    </source>
</evidence>
<feature type="transmembrane region" description="Helical" evidence="6">
    <location>
        <begin position="607"/>
        <end position="631"/>
    </location>
</feature>
<feature type="transmembrane region" description="Helical" evidence="6">
    <location>
        <begin position="810"/>
        <end position="827"/>
    </location>
</feature>
<keyword evidence="3" id="KW-1278">Translocase</keyword>
<feature type="transmembrane region" description="Helical" evidence="6">
    <location>
        <begin position="253"/>
        <end position="273"/>
    </location>
</feature>
<evidence type="ECO:0000256" key="1">
    <source>
        <dbReference type="ARBA" id="ARBA00004141"/>
    </source>
</evidence>
<evidence type="ECO:0000256" key="3">
    <source>
        <dbReference type="ARBA" id="ARBA00022967"/>
    </source>
</evidence>
<dbReference type="Proteomes" id="UP000280307">
    <property type="component" value="Unassembled WGS sequence"/>
</dbReference>
<dbReference type="InterPro" id="IPR044492">
    <property type="entry name" value="P_typ_ATPase_HD_dom"/>
</dbReference>
<keyword evidence="5 6" id="KW-0472">Membrane</keyword>
<dbReference type="GO" id="GO:0016887">
    <property type="term" value="F:ATP hydrolysis activity"/>
    <property type="evidence" value="ECO:0007669"/>
    <property type="project" value="InterPro"/>
</dbReference>
<feature type="domain" description="P-type ATPase A" evidence="7">
    <location>
        <begin position="97"/>
        <end position="196"/>
    </location>
</feature>
<protein>
    <submittedName>
        <fullName evidence="8">HAD family hydrolase</fullName>
    </submittedName>
</protein>
<dbReference type="InterPro" id="IPR018303">
    <property type="entry name" value="ATPase_P-typ_P_site"/>
</dbReference>